<dbReference type="InterPro" id="IPR026845">
    <property type="entry name" value="NXPH/NXPE"/>
</dbReference>
<protein>
    <submittedName>
        <fullName evidence="2">NXPE family member 3-like isoform X2</fullName>
    </submittedName>
</protein>
<reference evidence="2" key="1">
    <citation type="submission" date="2022-08" db="EMBL/GenBank/DDBJ databases">
        <title>Genome sequencing of akame (Lates japonicus).</title>
        <authorList>
            <person name="Hashiguchi Y."/>
            <person name="Takahashi H."/>
        </authorList>
    </citation>
    <scope>NUCLEOTIDE SEQUENCE</scope>
    <source>
        <strain evidence="2">Kochi</strain>
    </source>
</reference>
<evidence type="ECO:0000259" key="1">
    <source>
        <dbReference type="Pfam" id="PF24536"/>
    </source>
</evidence>
<proteinExistence type="predicted"/>
<keyword evidence="3" id="KW-1185">Reference proteome</keyword>
<dbReference type="PANTHER" id="PTHR16165:SF9">
    <property type="entry name" value="NXPE FAMILY MEMBER 3"/>
    <property type="match status" value="1"/>
</dbReference>
<feature type="domain" description="NXPE C-terminal" evidence="1">
    <location>
        <begin position="217"/>
        <end position="262"/>
    </location>
</feature>
<feature type="non-terminal residue" evidence="2">
    <location>
        <position position="263"/>
    </location>
</feature>
<sequence>MKRFPDLPCIKTVCTYNLSPLRAFVGKPPYPRLHRLGLKLHLHQLQFLWSRAVICRTFTILPKEEDGGILVQVTLVHPSEAVTVLQRLNQEHPDRVYFKSLFRSGSESETTTCNVCLPPTQQPLCNYTDLHTGEPWFCYKPENLSCDARITHAVGGYNLNITSMEKKLFQSDVNMKISIRASGSASVNVLPNKSGQSEVKNSIVKSGPSGYYYQGVWQSLGGTTVRQFNTSSDIIQCLKGKVVHLYGDSTIRQWFEYLTAELP</sequence>
<dbReference type="Proteomes" id="UP001279410">
    <property type="component" value="Unassembled WGS sequence"/>
</dbReference>
<dbReference type="Pfam" id="PF06312">
    <property type="entry name" value="Neurexophilin"/>
    <property type="match status" value="1"/>
</dbReference>
<dbReference type="AlphaFoldDB" id="A0AAD3M2Y7"/>
<accession>A0AAD3M2Y7</accession>
<evidence type="ECO:0000313" key="3">
    <source>
        <dbReference type="Proteomes" id="UP001279410"/>
    </source>
</evidence>
<dbReference type="InterPro" id="IPR057106">
    <property type="entry name" value="NXPE4_C"/>
</dbReference>
<dbReference type="Pfam" id="PF24536">
    <property type="entry name" value="NXPE4_C"/>
    <property type="match status" value="1"/>
</dbReference>
<dbReference type="EMBL" id="BRZM01006362">
    <property type="protein sequence ID" value="GLD46657.1"/>
    <property type="molecule type" value="Genomic_DNA"/>
</dbReference>
<name>A0AAD3M2Y7_LATJO</name>
<organism evidence="2 3">
    <name type="scientific">Lates japonicus</name>
    <name type="common">Japanese lates</name>
    <dbReference type="NCBI Taxonomy" id="270547"/>
    <lineage>
        <taxon>Eukaryota</taxon>
        <taxon>Metazoa</taxon>
        <taxon>Chordata</taxon>
        <taxon>Craniata</taxon>
        <taxon>Vertebrata</taxon>
        <taxon>Euteleostomi</taxon>
        <taxon>Actinopterygii</taxon>
        <taxon>Neopterygii</taxon>
        <taxon>Teleostei</taxon>
        <taxon>Neoteleostei</taxon>
        <taxon>Acanthomorphata</taxon>
        <taxon>Carangaria</taxon>
        <taxon>Carangaria incertae sedis</taxon>
        <taxon>Centropomidae</taxon>
        <taxon>Lates</taxon>
    </lineage>
</organism>
<dbReference type="PANTHER" id="PTHR16165">
    <property type="entry name" value="NXPE FAMILY MEMBER"/>
    <property type="match status" value="1"/>
</dbReference>
<comment type="caution">
    <text evidence="2">The sequence shown here is derived from an EMBL/GenBank/DDBJ whole genome shotgun (WGS) entry which is preliminary data.</text>
</comment>
<gene>
    <name evidence="2" type="ORF">AKAME5_002951100</name>
</gene>
<evidence type="ECO:0000313" key="2">
    <source>
        <dbReference type="EMBL" id="GLD46657.1"/>
    </source>
</evidence>